<dbReference type="InterPro" id="IPR010998">
    <property type="entry name" value="Integrase_recombinase_N"/>
</dbReference>
<dbReference type="Pfam" id="PF00589">
    <property type="entry name" value="Phage_integrase"/>
    <property type="match status" value="1"/>
</dbReference>
<keyword evidence="9" id="KW-1185">Reference proteome</keyword>
<dbReference type="SUPFAM" id="SSF56349">
    <property type="entry name" value="DNA breaking-rejoining enzymes"/>
    <property type="match status" value="1"/>
</dbReference>
<dbReference type="AlphaFoldDB" id="A0A2G1QGE1"/>
<dbReference type="Pfam" id="PF14659">
    <property type="entry name" value="Phage_int_SAM_3"/>
    <property type="match status" value="1"/>
</dbReference>
<dbReference type="InterPro" id="IPR025166">
    <property type="entry name" value="Integrase_DNA_bind_dom"/>
</dbReference>
<feature type="domain" description="Core-binding (CB)" evidence="7">
    <location>
        <begin position="96"/>
        <end position="176"/>
    </location>
</feature>
<dbReference type="GO" id="GO:0003677">
    <property type="term" value="F:DNA binding"/>
    <property type="evidence" value="ECO:0007669"/>
    <property type="project" value="UniProtKB-UniRule"/>
</dbReference>
<dbReference type="PROSITE" id="PS51900">
    <property type="entry name" value="CB"/>
    <property type="match status" value="1"/>
</dbReference>
<evidence type="ECO:0000256" key="5">
    <source>
        <dbReference type="PROSITE-ProRule" id="PRU01248"/>
    </source>
</evidence>
<dbReference type="Pfam" id="PF13356">
    <property type="entry name" value="Arm-DNA-bind_3"/>
    <property type="match status" value="1"/>
</dbReference>
<evidence type="ECO:0000256" key="3">
    <source>
        <dbReference type="ARBA" id="ARBA00023125"/>
    </source>
</evidence>
<dbReference type="GO" id="GO:0015074">
    <property type="term" value="P:DNA integration"/>
    <property type="evidence" value="ECO:0007669"/>
    <property type="project" value="UniProtKB-KW"/>
</dbReference>
<dbReference type="InterPro" id="IPR038488">
    <property type="entry name" value="Integrase_DNA-bd_sf"/>
</dbReference>
<gene>
    <name evidence="8" type="ORF">CSC94_23885</name>
</gene>
<evidence type="ECO:0000313" key="9">
    <source>
        <dbReference type="Proteomes" id="UP000221168"/>
    </source>
</evidence>
<keyword evidence="4" id="KW-0233">DNA recombination</keyword>
<reference evidence="8 9" key="1">
    <citation type="submission" date="2017-10" db="EMBL/GenBank/DDBJ databases">
        <title>Sedimentibacterium mangrovi gen. nov., sp. nov., a novel member of family Phyllobacteriacea isolated from mangrove sediment.</title>
        <authorList>
            <person name="Liao H."/>
            <person name="Tian Y."/>
        </authorList>
    </citation>
    <scope>NUCLEOTIDE SEQUENCE [LARGE SCALE GENOMIC DNA]</scope>
    <source>
        <strain evidence="8 9">X9-2-2</strain>
    </source>
</reference>
<evidence type="ECO:0000259" key="7">
    <source>
        <dbReference type="PROSITE" id="PS51900"/>
    </source>
</evidence>
<proteinExistence type="inferred from homology"/>
<comment type="caution">
    <text evidence="8">The sequence shown here is derived from an EMBL/GenBank/DDBJ whole genome shotgun (WGS) entry which is preliminary data.</text>
</comment>
<dbReference type="GO" id="GO:0006310">
    <property type="term" value="P:DNA recombination"/>
    <property type="evidence" value="ECO:0007669"/>
    <property type="project" value="UniProtKB-KW"/>
</dbReference>
<comment type="similarity">
    <text evidence="1">Belongs to the 'phage' integrase family.</text>
</comment>
<dbReference type="Gene3D" id="3.30.160.390">
    <property type="entry name" value="Integrase, DNA-binding domain"/>
    <property type="match status" value="1"/>
</dbReference>
<dbReference type="InterPro" id="IPR004107">
    <property type="entry name" value="Integrase_SAM-like_N"/>
</dbReference>
<organism evidence="8 9">
    <name type="scientific">Zhengella mangrovi</name>
    <dbReference type="NCBI Taxonomy" id="1982044"/>
    <lineage>
        <taxon>Bacteria</taxon>
        <taxon>Pseudomonadati</taxon>
        <taxon>Pseudomonadota</taxon>
        <taxon>Alphaproteobacteria</taxon>
        <taxon>Hyphomicrobiales</taxon>
        <taxon>Notoacmeibacteraceae</taxon>
        <taxon>Zhengella</taxon>
    </lineage>
</organism>
<dbReference type="Gene3D" id="1.10.150.130">
    <property type="match status" value="1"/>
</dbReference>
<feature type="domain" description="Tyr recombinase" evidence="6">
    <location>
        <begin position="198"/>
        <end position="400"/>
    </location>
</feature>
<feature type="non-terminal residue" evidence="8">
    <location>
        <position position="424"/>
    </location>
</feature>
<dbReference type="InterPro" id="IPR013762">
    <property type="entry name" value="Integrase-like_cat_sf"/>
</dbReference>
<name>A0A2G1QGE1_9HYPH</name>
<dbReference type="InterPro" id="IPR002104">
    <property type="entry name" value="Integrase_catalytic"/>
</dbReference>
<dbReference type="PANTHER" id="PTHR30629:SF2">
    <property type="entry name" value="PROPHAGE INTEGRASE INTS-RELATED"/>
    <property type="match status" value="1"/>
</dbReference>
<evidence type="ECO:0000256" key="4">
    <source>
        <dbReference type="ARBA" id="ARBA00023172"/>
    </source>
</evidence>
<dbReference type="InterPro" id="IPR011010">
    <property type="entry name" value="DNA_brk_join_enz"/>
</dbReference>
<dbReference type="PROSITE" id="PS51898">
    <property type="entry name" value="TYR_RECOMBINASE"/>
    <property type="match status" value="1"/>
</dbReference>
<evidence type="ECO:0000259" key="6">
    <source>
        <dbReference type="PROSITE" id="PS51898"/>
    </source>
</evidence>
<dbReference type="OrthoDB" id="7615137at2"/>
<dbReference type="PANTHER" id="PTHR30629">
    <property type="entry name" value="PROPHAGE INTEGRASE"/>
    <property type="match status" value="1"/>
</dbReference>
<keyword evidence="2" id="KW-0229">DNA integration</keyword>
<accession>A0A2G1QGE1</accession>
<sequence length="424" mass="47263">MPNLTKRVVDGAKPAAKPVYLWDDQVKGFGLLVLPSGTKSFVLQYRNGSGRSRRFTIGRYGTFTPDEARKAAREALHLVSKGGDPMADKSALRSAPDVSAVLDRYLDDYVKQRNAKSTQAEAERVIEKHIRPRLGKLKVAAVTPSDVARLHQAMARTPRQANHVLSIISKAFNLAEVWGLRSRNSNPVHGIERYPENHRERFLSAPELQRLGATLIEAETDGLPWVIKANGSKHLPKDANQQRTSVNPGALAVIKLLLFTGARLSEILTLRWEHVDMQADMLALPDRKGGGRRPHPVSTYALEILERLSPVDGSPWVFPRDRDVSRHLTKEVLENAWQRIRHHAGIPDVRLHDLRHTVGTYAGQAGGNAFIVRDLLRHKNTAMTNRYVNRDDDPVRAMANDVSNRIASELASGGRDTQHLRSTG</sequence>
<dbReference type="Gene3D" id="1.10.443.10">
    <property type="entry name" value="Intergrase catalytic core"/>
    <property type="match status" value="1"/>
</dbReference>
<dbReference type="Proteomes" id="UP000221168">
    <property type="component" value="Unassembled WGS sequence"/>
</dbReference>
<evidence type="ECO:0000313" key="8">
    <source>
        <dbReference type="EMBL" id="PHP64541.1"/>
    </source>
</evidence>
<dbReference type="InterPro" id="IPR044068">
    <property type="entry name" value="CB"/>
</dbReference>
<dbReference type="InterPro" id="IPR050808">
    <property type="entry name" value="Phage_Integrase"/>
</dbReference>
<dbReference type="EMBL" id="PDVP01000052">
    <property type="protein sequence ID" value="PHP64541.1"/>
    <property type="molecule type" value="Genomic_DNA"/>
</dbReference>
<dbReference type="CDD" id="cd00796">
    <property type="entry name" value="INT_Rci_Hp1_C"/>
    <property type="match status" value="1"/>
</dbReference>
<protein>
    <submittedName>
        <fullName evidence="8">Integrase</fullName>
    </submittedName>
</protein>
<evidence type="ECO:0000256" key="1">
    <source>
        <dbReference type="ARBA" id="ARBA00008857"/>
    </source>
</evidence>
<evidence type="ECO:0000256" key="2">
    <source>
        <dbReference type="ARBA" id="ARBA00022908"/>
    </source>
</evidence>
<keyword evidence="3 5" id="KW-0238">DNA-binding</keyword>